<comment type="caution">
    <text evidence="2">The sequence shown here is derived from an EMBL/GenBank/DDBJ whole genome shotgun (WGS) entry which is preliminary data.</text>
</comment>
<protein>
    <submittedName>
        <fullName evidence="2">Type II toxin-antitoxin system HicB family antitoxin</fullName>
    </submittedName>
</protein>
<reference evidence="2" key="1">
    <citation type="submission" date="2022-01" db="EMBL/GenBank/DDBJ databases">
        <title>Novel species in genus Dyadobacter.</title>
        <authorList>
            <person name="Ma C."/>
        </authorList>
    </citation>
    <scope>NUCLEOTIDE SEQUENCE</scope>
    <source>
        <strain evidence="2">CY357</strain>
    </source>
</reference>
<feature type="domain" description="HicB-like antitoxin of toxin-antitoxin system" evidence="1">
    <location>
        <begin position="12"/>
        <end position="64"/>
    </location>
</feature>
<dbReference type="Gene3D" id="3.30.160.250">
    <property type="match status" value="1"/>
</dbReference>
<dbReference type="EMBL" id="JAKFFV010000012">
    <property type="protein sequence ID" value="MCF2500663.1"/>
    <property type="molecule type" value="Genomic_DNA"/>
</dbReference>
<gene>
    <name evidence="2" type="ORF">L0661_20250</name>
</gene>
<organism evidence="2 3">
    <name type="scientific">Dyadobacter chenhuakuii</name>
    <dbReference type="NCBI Taxonomy" id="2909339"/>
    <lineage>
        <taxon>Bacteria</taxon>
        <taxon>Pseudomonadati</taxon>
        <taxon>Bacteroidota</taxon>
        <taxon>Cytophagia</taxon>
        <taxon>Cytophagales</taxon>
        <taxon>Spirosomataceae</taxon>
        <taxon>Dyadobacter</taxon>
    </lineage>
</organism>
<dbReference type="RefSeq" id="WP_235178981.1">
    <property type="nucleotide sequence ID" value="NZ_JAKFFV010000012.1"/>
</dbReference>
<evidence type="ECO:0000313" key="2">
    <source>
        <dbReference type="EMBL" id="MCF2500663.1"/>
    </source>
</evidence>
<dbReference type="SUPFAM" id="SSF143100">
    <property type="entry name" value="TTHA1013/TTHA0281-like"/>
    <property type="match status" value="1"/>
</dbReference>
<proteinExistence type="predicted"/>
<evidence type="ECO:0000259" key="1">
    <source>
        <dbReference type="Pfam" id="PF15919"/>
    </source>
</evidence>
<accession>A0A9X1TVQ7</accession>
<dbReference type="InterPro" id="IPR035069">
    <property type="entry name" value="TTHA1013/TTHA0281-like"/>
</dbReference>
<evidence type="ECO:0000313" key="3">
    <source>
        <dbReference type="Proteomes" id="UP001139411"/>
    </source>
</evidence>
<dbReference type="InterPro" id="IPR051404">
    <property type="entry name" value="TA_system_antitoxin"/>
</dbReference>
<dbReference type="PANTHER" id="PTHR34504">
    <property type="entry name" value="ANTITOXIN HICB"/>
    <property type="match status" value="1"/>
</dbReference>
<sequence length="70" mass="7948">MNSKYELIMYWSEEDNTFVVEVPELPGCMADGSTQNEALLNVQIVIDQWIETAKALGREIPKPKGKLMYA</sequence>
<dbReference type="Proteomes" id="UP001139411">
    <property type="component" value="Unassembled WGS sequence"/>
</dbReference>
<name>A0A9X1TVQ7_9BACT</name>
<dbReference type="InterPro" id="IPR031807">
    <property type="entry name" value="HicB-like"/>
</dbReference>
<dbReference type="AlphaFoldDB" id="A0A9X1TVQ7"/>
<dbReference type="Pfam" id="PF15919">
    <property type="entry name" value="HicB_lk_antitox"/>
    <property type="match status" value="1"/>
</dbReference>
<dbReference type="PANTHER" id="PTHR34504:SF2">
    <property type="entry name" value="UPF0150 PROTEIN SSL0259"/>
    <property type="match status" value="1"/>
</dbReference>